<reference evidence="3 4" key="1">
    <citation type="submission" date="2019-06" db="EMBL/GenBank/DDBJ databases">
        <title>Draft genome sequence of Actinomyces johnsonii CCUG 34287T.</title>
        <authorList>
            <person name="Salva-Serra F."/>
            <person name="Cardew S."/>
            <person name="Moore E."/>
        </authorList>
    </citation>
    <scope>NUCLEOTIDE SEQUENCE [LARGE SCALE GENOMIC DNA]</scope>
    <source>
        <strain evidence="3 4">CCUG 34287</strain>
    </source>
</reference>
<dbReference type="RefSeq" id="WP_009232458.1">
    <property type="nucleotide sequence ID" value="NZ_JASPFB010000015.1"/>
</dbReference>
<evidence type="ECO:0000313" key="4">
    <source>
        <dbReference type="Proteomes" id="UP000319010"/>
    </source>
</evidence>
<sequence length="148" mass="15963">MSDHMEPGASGEKSAESAKAPKTAETATGTRDCSCAEARAHLEAFLDRECTADLTERLAQHVAACPYCSRIADAETHLREILRSRCAEQAPPELRARVLGRLSTLRATEVSVTTTSTTRSATTTSSGRVVRVVESRVESSRTIRVEGD</sequence>
<gene>
    <name evidence="3" type="ORF">FK256_13745</name>
</gene>
<feature type="region of interest" description="Disordered" evidence="1">
    <location>
        <begin position="1"/>
        <end position="30"/>
    </location>
</feature>
<evidence type="ECO:0000259" key="2">
    <source>
        <dbReference type="Pfam" id="PF13490"/>
    </source>
</evidence>
<accession>A0A507ZY17</accession>
<comment type="caution">
    <text evidence="3">The sequence shown here is derived from an EMBL/GenBank/DDBJ whole genome shotgun (WGS) entry which is preliminary data.</text>
</comment>
<dbReference type="EMBL" id="VICB01000026">
    <property type="protein sequence ID" value="TQD41451.1"/>
    <property type="molecule type" value="Genomic_DNA"/>
</dbReference>
<dbReference type="Pfam" id="PF13490">
    <property type="entry name" value="zf-HC2"/>
    <property type="match status" value="1"/>
</dbReference>
<organism evidence="3 4">
    <name type="scientific">Actinomyces johnsonii</name>
    <dbReference type="NCBI Taxonomy" id="544581"/>
    <lineage>
        <taxon>Bacteria</taxon>
        <taxon>Bacillati</taxon>
        <taxon>Actinomycetota</taxon>
        <taxon>Actinomycetes</taxon>
        <taxon>Actinomycetales</taxon>
        <taxon>Actinomycetaceae</taxon>
        <taxon>Actinomyces</taxon>
    </lineage>
</organism>
<dbReference type="NCBIfam" id="TIGR03988">
    <property type="entry name" value="antisig_RsrA"/>
    <property type="match status" value="1"/>
</dbReference>
<dbReference type="Proteomes" id="UP000319010">
    <property type="component" value="Unassembled WGS sequence"/>
</dbReference>
<feature type="compositionally biased region" description="Low complexity" evidence="1">
    <location>
        <begin position="7"/>
        <end position="30"/>
    </location>
</feature>
<name>A0A507ZY17_9ACTO</name>
<evidence type="ECO:0000256" key="1">
    <source>
        <dbReference type="SAM" id="MobiDB-lite"/>
    </source>
</evidence>
<dbReference type="InterPro" id="IPR024020">
    <property type="entry name" value="Anit_sigma_mycothiol_RsrA"/>
</dbReference>
<protein>
    <submittedName>
        <fullName evidence="3">Mycothiol system anti-sigma-R factor</fullName>
    </submittedName>
</protein>
<feature type="domain" description="Putative zinc-finger" evidence="2">
    <location>
        <begin position="35"/>
        <end position="68"/>
    </location>
</feature>
<proteinExistence type="predicted"/>
<dbReference type="AlphaFoldDB" id="A0A507ZY17"/>
<dbReference type="InterPro" id="IPR027383">
    <property type="entry name" value="Znf_put"/>
</dbReference>
<evidence type="ECO:0000313" key="3">
    <source>
        <dbReference type="EMBL" id="TQD41451.1"/>
    </source>
</evidence>